<accession>A0ABU5L912</accession>
<comment type="caution">
    <text evidence="1">The sequence shown here is derived from an EMBL/GenBank/DDBJ whole genome shotgun (WGS) entry which is preliminary data.</text>
</comment>
<evidence type="ECO:0000313" key="1">
    <source>
        <dbReference type="EMBL" id="MDZ5762611.1"/>
    </source>
</evidence>
<protein>
    <recommendedName>
        <fullName evidence="3">Outer membrane protein beta-barrel domain-containing protein</fullName>
    </recommendedName>
</protein>
<keyword evidence="2" id="KW-1185">Reference proteome</keyword>
<organism evidence="1 2">
    <name type="scientific">Candidatus Cyrtobacter comes</name>
    <dbReference type="NCBI Taxonomy" id="675776"/>
    <lineage>
        <taxon>Bacteria</taxon>
        <taxon>Pseudomonadati</taxon>
        <taxon>Pseudomonadota</taxon>
        <taxon>Alphaproteobacteria</taxon>
        <taxon>Rickettsiales</taxon>
        <taxon>Candidatus Midichloriaceae</taxon>
        <taxon>Candidatus Cyrtobacter</taxon>
    </lineage>
</organism>
<sequence length="272" mass="31358">MNIFQLGKLALIFSFILSSSCVYSHELVNKLRDFIIKDNKCGAYLGKNSTKISFIKDINEFLNVDLSFFRTSAHKVIYSDYNIDLASYLPSHYKYKNLNEKLYYTSCIRSNRSNHTKNEYIDQDTEFIFQGEICDIPKNAKSFINSAIKYGNFPKALAATSVNSTIYEIGIGATLYPLETYLLKYRYNKIGLKPYITIEPCFTYNKNVFIIKKQQSEEEKFTTDGTISFSMKIGVGVDMFLNNEIHITFNILKNFHKDFSSINAYLGLILLL</sequence>
<proteinExistence type="predicted"/>
<gene>
    <name evidence="1" type="ORF">Cyrtocomes_01002</name>
</gene>
<evidence type="ECO:0000313" key="2">
    <source>
        <dbReference type="Proteomes" id="UP001293791"/>
    </source>
</evidence>
<dbReference type="RefSeq" id="WP_322498066.1">
    <property type="nucleotide sequence ID" value="NZ_JARGYT010000073.1"/>
</dbReference>
<evidence type="ECO:0008006" key="3">
    <source>
        <dbReference type="Google" id="ProtNLM"/>
    </source>
</evidence>
<reference evidence="1 2" key="1">
    <citation type="submission" date="2023-02" db="EMBL/GenBank/DDBJ databases">
        <title>Host association and intracellularity evolved multiple times independently in the Rickettsiales.</title>
        <authorList>
            <person name="Castelli M."/>
            <person name="Nardi T."/>
            <person name="Gammuto L."/>
            <person name="Bellinzona G."/>
            <person name="Sabaneyeva E."/>
            <person name="Potekhin A."/>
            <person name="Serra V."/>
            <person name="Petroni G."/>
            <person name="Sassera D."/>
        </authorList>
    </citation>
    <scope>NUCLEOTIDE SEQUENCE [LARGE SCALE GENOMIC DNA]</scope>
    <source>
        <strain evidence="1 2">BOD18</strain>
    </source>
</reference>
<dbReference type="Proteomes" id="UP001293791">
    <property type="component" value="Unassembled WGS sequence"/>
</dbReference>
<dbReference type="EMBL" id="JARGYT010000073">
    <property type="protein sequence ID" value="MDZ5762611.1"/>
    <property type="molecule type" value="Genomic_DNA"/>
</dbReference>
<name>A0ABU5L912_9RICK</name>